<proteinExistence type="predicted"/>
<sequence length="125" mass="15190">MIEIFFKTRIIFDTSLNDYYCFKNFEPLCFKIRRHFATLLIFCLVVVGVLRFKTYICRSKIKFLENVTLRAITQNVLIYITKCWWILVGHEWKILLLIPIYRNPEKSVKFGQELEKRRVECFLQI</sequence>
<reference evidence="2 3" key="1">
    <citation type="journal article" date="2014" name="Genome Biol. Evol.">
        <title>The genome of the myxosporean Thelohanellus kitauei shows adaptations to nutrient acquisition within its fish host.</title>
        <authorList>
            <person name="Yang Y."/>
            <person name="Xiong J."/>
            <person name="Zhou Z."/>
            <person name="Huo F."/>
            <person name="Miao W."/>
            <person name="Ran C."/>
            <person name="Liu Y."/>
            <person name="Zhang J."/>
            <person name="Feng J."/>
            <person name="Wang M."/>
            <person name="Wang M."/>
            <person name="Wang L."/>
            <person name="Yao B."/>
        </authorList>
    </citation>
    <scope>NUCLEOTIDE SEQUENCE [LARGE SCALE GENOMIC DNA]</scope>
    <source>
        <strain evidence="2">Wuqing</strain>
    </source>
</reference>
<evidence type="ECO:0000313" key="3">
    <source>
        <dbReference type="Proteomes" id="UP000031668"/>
    </source>
</evidence>
<gene>
    <name evidence="2" type="ORF">RF11_09285</name>
</gene>
<accession>A0A0C2MKE9</accession>
<name>A0A0C2MKE9_THEKT</name>
<feature type="transmembrane region" description="Helical" evidence="1">
    <location>
        <begin position="32"/>
        <end position="52"/>
    </location>
</feature>
<keyword evidence="1" id="KW-0472">Membrane</keyword>
<dbReference type="Proteomes" id="UP000031668">
    <property type="component" value="Unassembled WGS sequence"/>
</dbReference>
<keyword evidence="3" id="KW-1185">Reference proteome</keyword>
<comment type="caution">
    <text evidence="2">The sequence shown here is derived from an EMBL/GenBank/DDBJ whole genome shotgun (WGS) entry which is preliminary data.</text>
</comment>
<keyword evidence="1" id="KW-1133">Transmembrane helix</keyword>
<keyword evidence="1" id="KW-0812">Transmembrane</keyword>
<dbReference type="AlphaFoldDB" id="A0A0C2MKE9"/>
<evidence type="ECO:0000256" key="1">
    <source>
        <dbReference type="SAM" id="Phobius"/>
    </source>
</evidence>
<evidence type="ECO:0000313" key="2">
    <source>
        <dbReference type="EMBL" id="KII64875.1"/>
    </source>
</evidence>
<organism evidence="2 3">
    <name type="scientific">Thelohanellus kitauei</name>
    <name type="common">Myxosporean</name>
    <dbReference type="NCBI Taxonomy" id="669202"/>
    <lineage>
        <taxon>Eukaryota</taxon>
        <taxon>Metazoa</taxon>
        <taxon>Cnidaria</taxon>
        <taxon>Myxozoa</taxon>
        <taxon>Myxosporea</taxon>
        <taxon>Bivalvulida</taxon>
        <taxon>Platysporina</taxon>
        <taxon>Myxobolidae</taxon>
        <taxon>Thelohanellus</taxon>
    </lineage>
</organism>
<dbReference type="EMBL" id="JWZT01004076">
    <property type="protein sequence ID" value="KII64875.1"/>
    <property type="molecule type" value="Genomic_DNA"/>
</dbReference>
<protein>
    <submittedName>
        <fullName evidence="2">Uncharacterized protein</fullName>
    </submittedName>
</protein>